<feature type="transmembrane region" description="Helical" evidence="7">
    <location>
        <begin position="228"/>
        <end position="249"/>
    </location>
</feature>
<dbReference type="Pfam" id="PF05055">
    <property type="entry name" value="DUF677"/>
    <property type="match status" value="1"/>
</dbReference>
<keyword evidence="4 7" id="KW-1133">Transmembrane helix</keyword>
<comment type="caution">
    <text evidence="8">The sequence shown here is derived from an EMBL/GenBank/DDBJ whole genome shotgun (WGS) entry which is preliminary data.</text>
</comment>
<comment type="similarity">
    <text evidence="2">Belongs to the UPF0496 family.</text>
</comment>
<organism evidence="8 9">
    <name type="scientific">Rubroshorea leprosula</name>
    <dbReference type="NCBI Taxonomy" id="152421"/>
    <lineage>
        <taxon>Eukaryota</taxon>
        <taxon>Viridiplantae</taxon>
        <taxon>Streptophyta</taxon>
        <taxon>Embryophyta</taxon>
        <taxon>Tracheophyta</taxon>
        <taxon>Spermatophyta</taxon>
        <taxon>Magnoliopsida</taxon>
        <taxon>eudicotyledons</taxon>
        <taxon>Gunneridae</taxon>
        <taxon>Pentapetalae</taxon>
        <taxon>rosids</taxon>
        <taxon>malvids</taxon>
        <taxon>Malvales</taxon>
        <taxon>Dipterocarpaceae</taxon>
        <taxon>Rubroshorea</taxon>
    </lineage>
</organism>
<evidence type="ECO:0000256" key="7">
    <source>
        <dbReference type="SAM" id="Phobius"/>
    </source>
</evidence>
<keyword evidence="3 7" id="KW-0812">Transmembrane</keyword>
<feature type="region of interest" description="Disordered" evidence="6">
    <location>
        <begin position="15"/>
        <end position="46"/>
    </location>
</feature>
<sequence>MQCLSFKASSSRITSPQTLDLHSYPPLSQAGTSTEGTPRSSIQASPSIDLTSEFARAVQSNSFGEIRSRVHDIIGVHEREQVEIVNGNGVVGGAHQLLLSQLLQPNRESVEEALRHAKPNTLTRLVSTYFDHSENTTNRSLVLFGTLGRARLLYADIDELLDVLPDDPDSFTQSQCNRAFDIFLQFDRLDNPFPCPGSDNFIEMDRCFSQLKQQLERRLNRSRSRVRLLHRSTAASAVCLIGTVIAVAITTAFVATHALAAIVATPFCTACVPCGLKKKELARMAQLDAAAMGVFVLNHHLRTVDTLVVSLYNAVESDKDLIRLGLESGRDRYLFHGVVKQLHKSRLSFTEQLKDLEEHICLCFKYVNNARSLLFQEIHLHDSSNS</sequence>
<name>A0AAV5LT75_9ROSI</name>
<evidence type="ECO:0000313" key="9">
    <source>
        <dbReference type="Proteomes" id="UP001054252"/>
    </source>
</evidence>
<reference evidence="8 9" key="1">
    <citation type="journal article" date="2021" name="Commun. Biol.">
        <title>The genome of Shorea leprosula (Dipterocarpaceae) highlights the ecological relevance of drought in aseasonal tropical rainforests.</title>
        <authorList>
            <person name="Ng K.K.S."/>
            <person name="Kobayashi M.J."/>
            <person name="Fawcett J.A."/>
            <person name="Hatakeyama M."/>
            <person name="Paape T."/>
            <person name="Ng C.H."/>
            <person name="Ang C.C."/>
            <person name="Tnah L.H."/>
            <person name="Lee C.T."/>
            <person name="Nishiyama T."/>
            <person name="Sese J."/>
            <person name="O'Brien M.J."/>
            <person name="Copetti D."/>
            <person name="Mohd Noor M.I."/>
            <person name="Ong R.C."/>
            <person name="Putra M."/>
            <person name="Sireger I.Z."/>
            <person name="Indrioko S."/>
            <person name="Kosugi Y."/>
            <person name="Izuno A."/>
            <person name="Isagi Y."/>
            <person name="Lee S.L."/>
            <person name="Shimizu K.K."/>
        </authorList>
    </citation>
    <scope>NUCLEOTIDE SEQUENCE [LARGE SCALE GENOMIC DNA]</scope>
    <source>
        <strain evidence="8">214</strain>
    </source>
</reference>
<accession>A0AAV5LT75</accession>
<dbReference type="GO" id="GO:0016020">
    <property type="term" value="C:membrane"/>
    <property type="evidence" value="ECO:0007669"/>
    <property type="project" value="UniProtKB-SubCell"/>
</dbReference>
<dbReference type="InterPro" id="IPR007749">
    <property type="entry name" value="DUF677"/>
</dbReference>
<protein>
    <submittedName>
        <fullName evidence="8">Uncharacterized protein</fullName>
    </submittedName>
</protein>
<evidence type="ECO:0000256" key="1">
    <source>
        <dbReference type="ARBA" id="ARBA00004370"/>
    </source>
</evidence>
<evidence type="ECO:0000256" key="4">
    <source>
        <dbReference type="ARBA" id="ARBA00022989"/>
    </source>
</evidence>
<dbReference type="AlphaFoldDB" id="A0AAV5LT75"/>
<proteinExistence type="inferred from homology"/>
<dbReference type="PANTHER" id="PTHR31113">
    <property type="entry name" value="UPF0496 PROTEIN 3-RELATED"/>
    <property type="match status" value="1"/>
</dbReference>
<evidence type="ECO:0000256" key="2">
    <source>
        <dbReference type="ARBA" id="ARBA00009074"/>
    </source>
</evidence>
<evidence type="ECO:0000256" key="3">
    <source>
        <dbReference type="ARBA" id="ARBA00022692"/>
    </source>
</evidence>
<keyword evidence="9" id="KW-1185">Reference proteome</keyword>
<feature type="compositionally biased region" description="Polar residues" evidence="6">
    <location>
        <begin position="29"/>
        <end position="46"/>
    </location>
</feature>
<evidence type="ECO:0000313" key="8">
    <source>
        <dbReference type="EMBL" id="GKV40688.1"/>
    </source>
</evidence>
<evidence type="ECO:0000256" key="5">
    <source>
        <dbReference type="ARBA" id="ARBA00023136"/>
    </source>
</evidence>
<comment type="subcellular location">
    <subcellularLocation>
        <location evidence="1">Membrane</location>
    </subcellularLocation>
</comment>
<keyword evidence="5 7" id="KW-0472">Membrane</keyword>
<gene>
    <name evidence="8" type="ORF">SLEP1_g48297</name>
</gene>
<dbReference type="EMBL" id="BPVZ01000143">
    <property type="protein sequence ID" value="GKV40688.1"/>
    <property type="molecule type" value="Genomic_DNA"/>
</dbReference>
<dbReference type="Proteomes" id="UP001054252">
    <property type="component" value="Unassembled WGS sequence"/>
</dbReference>
<feature type="transmembrane region" description="Helical" evidence="7">
    <location>
        <begin position="255"/>
        <end position="276"/>
    </location>
</feature>
<evidence type="ECO:0000256" key="6">
    <source>
        <dbReference type="SAM" id="MobiDB-lite"/>
    </source>
</evidence>
<dbReference type="PANTHER" id="PTHR31113:SF5">
    <property type="entry name" value="OS04G0405700 PROTEIN"/>
    <property type="match status" value="1"/>
</dbReference>